<keyword evidence="2 8" id="KW-0285">Flavoprotein</keyword>
<keyword evidence="5 8" id="KW-0560">Oxidoreductase</keyword>
<evidence type="ECO:0000313" key="11">
    <source>
        <dbReference type="Proteomes" id="UP000504610"/>
    </source>
</evidence>
<dbReference type="GO" id="GO:0019430">
    <property type="term" value="P:removal of superoxide radicals"/>
    <property type="evidence" value="ECO:0007669"/>
    <property type="project" value="UniProtKB-UniRule"/>
</dbReference>
<dbReference type="Gene3D" id="3.50.50.60">
    <property type="entry name" value="FAD/NAD(P)-binding domain"/>
    <property type="match status" value="2"/>
</dbReference>
<evidence type="ECO:0000256" key="9">
    <source>
        <dbReference type="RuleBase" id="RU003881"/>
    </source>
</evidence>
<comment type="similarity">
    <text evidence="1 8">Belongs to the class-II pyridine nucleotide-disulfide oxidoreductase family.</text>
</comment>
<organism evidence="11 12">
    <name type="scientific">Raphanus sativus</name>
    <name type="common">Radish</name>
    <name type="synonym">Raphanus raphanistrum var. sativus</name>
    <dbReference type="NCBI Taxonomy" id="3726"/>
    <lineage>
        <taxon>Eukaryota</taxon>
        <taxon>Viridiplantae</taxon>
        <taxon>Streptophyta</taxon>
        <taxon>Embryophyta</taxon>
        <taxon>Tracheophyta</taxon>
        <taxon>Spermatophyta</taxon>
        <taxon>Magnoliopsida</taxon>
        <taxon>eudicotyledons</taxon>
        <taxon>Gunneridae</taxon>
        <taxon>Pentapetalae</taxon>
        <taxon>rosids</taxon>
        <taxon>malvids</taxon>
        <taxon>Brassicales</taxon>
        <taxon>Brassicaceae</taxon>
        <taxon>Brassiceae</taxon>
        <taxon>Raphanus</taxon>
    </lineage>
</organism>
<dbReference type="PROSITE" id="PS00573">
    <property type="entry name" value="PYRIDINE_REDOX_2"/>
    <property type="match status" value="1"/>
</dbReference>
<dbReference type="GO" id="GO:0004791">
    <property type="term" value="F:thioredoxin-disulfide reductase (NADPH) activity"/>
    <property type="evidence" value="ECO:0007669"/>
    <property type="project" value="UniProtKB-UniRule"/>
</dbReference>
<evidence type="ECO:0000256" key="7">
    <source>
        <dbReference type="ARBA" id="ARBA00023284"/>
    </source>
</evidence>
<dbReference type="SUPFAM" id="SSF51905">
    <property type="entry name" value="FAD/NAD(P)-binding domain"/>
    <property type="match status" value="1"/>
</dbReference>
<evidence type="ECO:0000256" key="8">
    <source>
        <dbReference type="RuleBase" id="RU003880"/>
    </source>
</evidence>
<sequence>MNCMHRSRFLIKSLLSRARTITRLGSTLSQPQRPPSLSSPVMSRLETHTTRLCIVGSGPAAHTAAIYAARAELKPLLFEGWMANDIAPGGQLTTTTDVENFPGFPEGILGAELTEKFRKQSERFGTTIFTETVTKVDFTSKPFKLFTDSRAVLADAVILATGAVAKRLSFPGSGEGSGGFWNRGISACAVCDGAAPIFRGKPLAVIGGGDSAMEEANFLTKYGSNVYIIHRRDAFRASKIMQQRALANPKIDVIWNSTVVEAYGDGERGVLGGLKVKNVVSGEVLDLKVSGLFFAIGHEPATKFLDGAVKLDSDGYVVTKPGSTQTSVAGVFAAGDVQDKKYRQAVTAAGTGCMAALDAEHYLQEIGSQQGLSRRKAIRRLHRLILSSPSVYLIGDASFSVSLSLGGSLSRWFSISVVLSLSRWFSASLSLGGCPRGDEALLRWLRSETSPSVSLIGDGALLLRL</sequence>
<evidence type="ECO:0000256" key="2">
    <source>
        <dbReference type="ARBA" id="ARBA00022630"/>
    </source>
</evidence>
<comment type="subunit">
    <text evidence="8">Homodimer.</text>
</comment>
<evidence type="ECO:0000259" key="10">
    <source>
        <dbReference type="Pfam" id="PF07992"/>
    </source>
</evidence>
<dbReference type="PRINTS" id="PR00368">
    <property type="entry name" value="FADPNR"/>
</dbReference>
<dbReference type="KEGG" id="rsz:108823084"/>
<dbReference type="OrthoDB" id="371245at2759"/>
<name>A0A6J0KWE6_RAPSA</name>
<protein>
    <recommendedName>
        <fullName evidence="8">Thioredoxin reductase</fullName>
        <ecNumber evidence="8">1.8.1.9</ecNumber>
    </recommendedName>
</protein>
<dbReference type="RefSeq" id="XP_056853480.1">
    <property type="nucleotide sequence ID" value="XM_056997500.1"/>
</dbReference>
<dbReference type="Pfam" id="PF07992">
    <property type="entry name" value="Pyr_redox_2"/>
    <property type="match status" value="1"/>
</dbReference>
<dbReference type="PRINTS" id="PR00469">
    <property type="entry name" value="PNDRDTASEII"/>
</dbReference>
<comment type="catalytic activity">
    <reaction evidence="8">
        <text>[thioredoxin]-dithiol + NADP(+) = [thioredoxin]-disulfide + NADPH + H(+)</text>
        <dbReference type="Rhea" id="RHEA:20345"/>
        <dbReference type="Rhea" id="RHEA-COMP:10698"/>
        <dbReference type="Rhea" id="RHEA-COMP:10700"/>
        <dbReference type="ChEBI" id="CHEBI:15378"/>
        <dbReference type="ChEBI" id="CHEBI:29950"/>
        <dbReference type="ChEBI" id="CHEBI:50058"/>
        <dbReference type="ChEBI" id="CHEBI:57783"/>
        <dbReference type="ChEBI" id="CHEBI:58349"/>
        <dbReference type="EC" id="1.8.1.9"/>
    </reaction>
</comment>
<keyword evidence="3 8" id="KW-0274">FAD</keyword>
<dbReference type="NCBIfam" id="TIGR01292">
    <property type="entry name" value="TRX_reduct"/>
    <property type="match status" value="1"/>
</dbReference>
<dbReference type="GO" id="GO:0005737">
    <property type="term" value="C:cytoplasm"/>
    <property type="evidence" value="ECO:0007669"/>
    <property type="project" value="InterPro"/>
</dbReference>
<keyword evidence="4 9" id="KW-0521">NADP</keyword>
<dbReference type="FunFam" id="3.50.50.60:FF:000064">
    <property type="entry name" value="Thioredoxin reductase"/>
    <property type="match status" value="1"/>
</dbReference>
<dbReference type="RefSeq" id="XP_056853479.1">
    <property type="nucleotide sequence ID" value="XM_056997499.1"/>
</dbReference>
<gene>
    <name evidence="12 13 14" type="primary">LOC108823084</name>
</gene>
<evidence type="ECO:0000256" key="6">
    <source>
        <dbReference type="ARBA" id="ARBA00023157"/>
    </source>
</evidence>
<evidence type="ECO:0000313" key="14">
    <source>
        <dbReference type="RefSeq" id="XP_056853480.1"/>
    </source>
</evidence>
<evidence type="ECO:0000256" key="1">
    <source>
        <dbReference type="ARBA" id="ARBA00009333"/>
    </source>
</evidence>
<dbReference type="InterPro" id="IPR023753">
    <property type="entry name" value="FAD/NAD-binding_dom"/>
</dbReference>
<proteinExistence type="inferred from homology"/>
<dbReference type="InterPro" id="IPR008255">
    <property type="entry name" value="Pyr_nucl-diS_OxRdtase_2_AS"/>
</dbReference>
<dbReference type="Proteomes" id="UP000504610">
    <property type="component" value="Unplaced"/>
</dbReference>
<feature type="domain" description="FAD/NAD(P)-binding" evidence="10">
    <location>
        <begin position="51"/>
        <end position="352"/>
    </location>
</feature>
<dbReference type="GeneID" id="108823084"/>
<dbReference type="AlphaFoldDB" id="A0A6J0KWE6"/>
<evidence type="ECO:0000256" key="5">
    <source>
        <dbReference type="ARBA" id="ARBA00023002"/>
    </source>
</evidence>
<dbReference type="InterPro" id="IPR005982">
    <property type="entry name" value="Thioredox_Rdtase"/>
</dbReference>
<evidence type="ECO:0000313" key="13">
    <source>
        <dbReference type="RefSeq" id="XP_056853479.1"/>
    </source>
</evidence>
<keyword evidence="7 8" id="KW-0676">Redox-active center</keyword>
<dbReference type="InterPro" id="IPR036188">
    <property type="entry name" value="FAD/NAD-bd_sf"/>
</dbReference>
<keyword evidence="11" id="KW-1185">Reference proteome</keyword>
<evidence type="ECO:0000256" key="3">
    <source>
        <dbReference type="ARBA" id="ARBA00022827"/>
    </source>
</evidence>
<evidence type="ECO:0000313" key="12">
    <source>
        <dbReference type="RefSeq" id="XP_018451816.1"/>
    </source>
</evidence>
<dbReference type="PANTHER" id="PTHR48105">
    <property type="entry name" value="THIOREDOXIN REDUCTASE 1-RELATED-RELATED"/>
    <property type="match status" value="1"/>
</dbReference>
<dbReference type="InterPro" id="IPR050097">
    <property type="entry name" value="Ferredoxin-NADP_redctase_2"/>
</dbReference>
<accession>A0A6J0KWE6</accession>
<dbReference type="RefSeq" id="XP_018451816.1">
    <property type="nucleotide sequence ID" value="XM_018596314.2"/>
</dbReference>
<evidence type="ECO:0000256" key="4">
    <source>
        <dbReference type="ARBA" id="ARBA00022857"/>
    </source>
</evidence>
<dbReference type="EC" id="1.8.1.9" evidence="8"/>
<reference evidence="12 13" key="1">
    <citation type="submission" date="2025-04" db="UniProtKB">
        <authorList>
            <consortium name="RefSeq"/>
        </authorList>
    </citation>
    <scope>IDENTIFICATION</scope>
    <source>
        <tissue evidence="12 13">Leaf</tissue>
    </source>
</reference>
<comment type="cofactor">
    <cofactor evidence="9">
        <name>FAD</name>
        <dbReference type="ChEBI" id="CHEBI:57692"/>
    </cofactor>
    <text evidence="9">Binds 1 FAD per subunit.</text>
</comment>
<keyword evidence="6" id="KW-1015">Disulfide bond</keyword>